<dbReference type="AlphaFoldDB" id="H6N7Y7"/>
<organism evidence="1 2">
    <name type="scientific">Mycoplasma haemocanis (strain Illinois)</name>
    <dbReference type="NCBI Taxonomy" id="1111676"/>
    <lineage>
        <taxon>Bacteria</taxon>
        <taxon>Bacillati</taxon>
        <taxon>Mycoplasmatota</taxon>
        <taxon>Mollicutes</taxon>
        <taxon>Mycoplasmataceae</taxon>
        <taxon>Mycoplasma</taxon>
    </lineage>
</organism>
<dbReference type="STRING" id="1111676.MHC_04515"/>
<dbReference type="OrthoDB" id="402145at2"/>
<sequence>MSLALKIPVFAAGVTASAGLGVLAINGFSLKSEESISSLLSKDLSKRLIASDEIDYWNQSWNRYKSNSDIWNLKKSDSSLPDIFKVTCKNKLESKVSGKDSQAYKDFLNYCARDTLVSDLIRERAPNKELLTKGNGSEDHWVSVWKLYVNDSRNSKEAKGDHIWKLSDWDSSYSSESKASSGFMDACVANVKKPYVEGSFYEDTLKFCTKDKASSG</sequence>
<dbReference type="EMBL" id="CP003199">
    <property type="protein sequence ID" value="AEW45759.1"/>
    <property type="molecule type" value="Genomic_DNA"/>
</dbReference>
<gene>
    <name evidence="1" type="ordered locus">MHC_04515</name>
</gene>
<evidence type="ECO:0000313" key="1">
    <source>
        <dbReference type="EMBL" id="AEW45759.1"/>
    </source>
</evidence>
<name>H6N7Y7_MYCHN</name>
<keyword evidence="2" id="KW-1185">Reference proteome</keyword>
<dbReference type="HOGENOM" id="CLU_098620_0_0_14"/>
<protein>
    <submittedName>
        <fullName evidence="1">Uncharacterized protein</fullName>
    </submittedName>
</protein>
<dbReference type="Proteomes" id="UP000009135">
    <property type="component" value="Chromosome"/>
</dbReference>
<proteinExistence type="predicted"/>
<evidence type="ECO:0000313" key="2">
    <source>
        <dbReference type="Proteomes" id="UP000009135"/>
    </source>
</evidence>
<accession>H6N7Y7</accession>
<dbReference type="KEGG" id="mhe:MHC_04515"/>
<reference evidence="1 2" key="1">
    <citation type="journal article" date="2012" name="J. Bacteriol.">
        <title>Complete genome sequence of Mycoplasma haemocanis strain Illinois.</title>
        <authorList>
            <person name="do Nascimento N.C."/>
            <person name="Guimaraes A.M."/>
            <person name="Santos A.P."/>
            <person name="Sanmiguel P.J."/>
            <person name="Messick J.B."/>
        </authorList>
    </citation>
    <scope>NUCLEOTIDE SEQUENCE [LARGE SCALE GENOMIC DNA]</scope>
    <source>
        <strain evidence="1 2">Illinois</strain>
    </source>
</reference>